<dbReference type="EMBL" id="FOAT01000002">
    <property type="protein sequence ID" value="SEK44135.1"/>
    <property type="molecule type" value="Genomic_DNA"/>
</dbReference>
<protein>
    <submittedName>
        <fullName evidence="1">Uncharacterized protein</fullName>
    </submittedName>
</protein>
<accession>A0A1H7H7P2</accession>
<proteinExistence type="predicted"/>
<evidence type="ECO:0000313" key="1">
    <source>
        <dbReference type="EMBL" id="SEK44135.1"/>
    </source>
</evidence>
<organism evidence="1 2">
    <name type="scientific">Ruminococcus albus</name>
    <dbReference type="NCBI Taxonomy" id="1264"/>
    <lineage>
        <taxon>Bacteria</taxon>
        <taxon>Bacillati</taxon>
        <taxon>Bacillota</taxon>
        <taxon>Clostridia</taxon>
        <taxon>Eubacteriales</taxon>
        <taxon>Oscillospiraceae</taxon>
        <taxon>Ruminococcus</taxon>
    </lineage>
</organism>
<name>A0A1H7H7P2_RUMAL</name>
<dbReference type="Proteomes" id="UP000186015">
    <property type="component" value="Unassembled WGS sequence"/>
</dbReference>
<dbReference type="AlphaFoldDB" id="A0A1H7H7P2"/>
<sequence>MRSSKLITNYNVDIEKILNDWFSSNTVSDDGVFIKKIIEPKRKIMIFIAEDYYFRINSTLTLTVIVEQTIDQIFVEVVSSGGKSGLLGYSSGSEDSAVNRVVKFLKAYGFSVIDPEGTLL</sequence>
<evidence type="ECO:0000313" key="2">
    <source>
        <dbReference type="Proteomes" id="UP000186015"/>
    </source>
</evidence>
<dbReference type="Pfam" id="PF19524">
    <property type="entry name" value="DUF6054"/>
    <property type="match status" value="1"/>
</dbReference>
<reference evidence="1 2" key="1">
    <citation type="submission" date="2016-10" db="EMBL/GenBank/DDBJ databases">
        <authorList>
            <person name="de Groot N.N."/>
        </authorList>
    </citation>
    <scope>NUCLEOTIDE SEQUENCE [LARGE SCALE GENOMIC DNA]</scope>
    <source>
        <strain evidence="1 2">KH2T6</strain>
    </source>
</reference>
<dbReference type="InterPro" id="IPR046117">
    <property type="entry name" value="DUF6054"/>
</dbReference>
<gene>
    <name evidence="1" type="ORF">SAMN05216469_102347</name>
</gene>